<dbReference type="VEuPathDB" id="VectorBase:ASIC014146"/>
<organism evidence="2">
    <name type="scientific">Anopheles sinensis</name>
    <name type="common">Mosquito</name>
    <dbReference type="NCBI Taxonomy" id="74873"/>
    <lineage>
        <taxon>Eukaryota</taxon>
        <taxon>Metazoa</taxon>
        <taxon>Ecdysozoa</taxon>
        <taxon>Arthropoda</taxon>
        <taxon>Hexapoda</taxon>
        <taxon>Insecta</taxon>
        <taxon>Pterygota</taxon>
        <taxon>Neoptera</taxon>
        <taxon>Endopterygota</taxon>
        <taxon>Diptera</taxon>
        <taxon>Nematocera</taxon>
        <taxon>Culicoidea</taxon>
        <taxon>Culicidae</taxon>
        <taxon>Anophelinae</taxon>
        <taxon>Anopheles</taxon>
    </lineage>
</organism>
<dbReference type="Pfam" id="PF00646">
    <property type="entry name" value="F-box"/>
    <property type="match status" value="1"/>
</dbReference>
<dbReference type="STRING" id="74873.A0A084W7D6"/>
<reference evidence="3" key="2">
    <citation type="submission" date="2020-05" db="UniProtKB">
        <authorList>
            <consortium name="EnsemblMetazoa"/>
        </authorList>
    </citation>
    <scope>IDENTIFICATION</scope>
</reference>
<sequence>MELLDLDDYSLTKIFSYCSIEDLLKLSDISGRFRKLCQPRTGLLISPCMRKFELDYRTIMLSKEDRHVESIFRMFGSSMESFRFSAGIGRIVDERLRTCVVYYLNWYCKSLRHLTINFVPLPKWYLTILAGPLHTLVSLDLAYCDLADDSLGEILPSRTLQLRTLAIPGNQYLTGAFLANWTDCPKLELLDLRYCPALKNDMIDQFLQEHFKKHSKRVIVVVDSGRIWSPRNKDIVPKEDRSIALRTESPELK</sequence>
<reference evidence="2 4" key="1">
    <citation type="journal article" date="2014" name="BMC Genomics">
        <title>Genome sequence of Anopheles sinensis provides insight into genetics basis of mosquito competence for malaria parasites.</title>
        <authorList>
            <person name="Zhou D."/>
            <person name="Zhang D."/>
            <person name="Ding G."/>
            <person name="Shi L."/>
            <person name="Hou Q."/>
            <person name="Ye Y."/>
            <person name="Xu Y."/>
            <person name="Zhou H."/>
            <person name="Xiong C."/>
            <person name="Li S."/>
            <person name="Yu J."/>
            <person name="Hong S."/>
            <person name="Yu X."/>
            <person name="Zou P."/>
            <person name="Chen C."/>
            <person name="Chang X."/>
            <person name="Wang W."/>
            <person name="Lv Y."/>
            <person name="Sun Y."/>
            <person name="Ma L."/>
            <person name="Shen B."/>
            <person name="Zhu C."/>
        </authorList>
    </citation>
    <scope>NUCLEOTIDE SEQUENCE [LARGE SCALE GENOMIC DNA]</scope>
</reference>
<dbReference type="Gene3D" id="3.80.10.10">
    <property type="entry name" value="Ribonuclease Inhibitor"/>
    <property type="match status" value="1"/>
</dbReference>
<proteinExistence type="predicted"/>
<dbReference type="InterPro" id="IPR032675">
    <property type="entry name" value="LRR_dom_sf"/>
</dbReference>
<dbReference type="OrthoDB" id="549243at2759"/>
<gene>
    <name evidence="2" type="ORF">ZHAS_00014146</name>
</gene>
<accession>A0A084W7D6</accession>
<dbReference type="OMA" id="DYRTIML"/>
<dbReference type="PROSITE" id="PS50181">
    <property type="entry name" value="FBOX"/>
    <property type="match status" value="1"/>
</dbReference>
<feature type="domain" description="F-box" evidence="1">
    <location>
        <begin position="1"/>
        <end position="36"/>
    </location>
</feature>
<dbReference type="EMBL" id="KE525315">
    <property type="protein sequence ID" value="KFB46130.1"/>
    <property type="molecule type" value="Genomic_DNA"/>
</dbReference>
<name>A0A084W7D6_ANOSI</name>
<evidence type="ECO:0000313" key="2">
    <source>
        <dbReference type="EMBL" id="KFB46130.1"/>
    </source>
</evidence>
<evidence type="ECO:0000259" key="1">
    <source>
        <dbReference type="PROSITE" id="PS50181"/>
    </source>
</evidence>
<evidence type="ECO:0000313" key="3">
    <source>
        <dbReference type="EnsemblMetazoa" id="ASIC014146-PA"/>
    </source>
</evidence>
<evidence type="ECO:0000313" key="4">
    <source>
        <dbReference type="Proteomes" id="UP000030765"/>
    </source>
</evidence>
<dbReference type="AlphaFoldDB" id="A0A084W7D6"/>
<dbReference type="InterPro" id="IPR001810">
    <property type="entry name" value="F-box_dom"/>
</dbReference>
<dbReference type="SUPFAM" id="SSF52047">
    <property type="entry name" value="RNI-like"/>
    <property type="match status" value="1"/>
</dbReference>
<dbReference type="EnsemblMetazoa" id="ASIC014146-RA">
    <property type="protein sequence ID" value="ASIC014146-PA"/>
    <property type="gene ID" value="ASIC014146"/>
</dbReference>
<keyword evidence="4" id="KW-1185">Reference proteome</keyword>
<dbReference type="EMBL" id="ATLV01021224">
    <property type="status" value="NOT_ANNOTATED_CDS"/>
    <property type="molecule type" value="Genomic_DNA"/>
</dbReference>
<dbReference type="Proteomes" id="UP000030765">
    <property type="component" value="Unassembled WGS sequence"/>
</dbReference>
<protein>
    <submittedName>
        <fullName evidence="3">F-box domain-containing protein</fullName>
    </submittedName>
</protein>